<evidence type="ECO:0000256" key="1">
    <source>
        <dbReference type="ARBA" id="ARBA00022771"/>
    </source>
</evidence>
<dbReference type="SUPFAM" id="SSF49599">
    <property type="entry name" value="TRAF domain-like"/>
    <property type="match status" value="1"/>
</dbReference>
<evidence type="ECO:0000313" key="6">
    <source>
        <dbReference type="EMBL" id="JAB77066.1"/>
    </source>
</evidence>
<dbReference type="GO" id="GO:0005164">
    <property type="term" value="F:tumor necrosis factor receptor binding"/>
    <property type="evidence" value="ECO:0007669"/>
    <property type="project" value="TreeGrafter"/>
</dbReference>
<accession>V5IG30</accession>
<keyword evidence="2" id="KW-0862">Zinc</keyword>
<feature type="coiled-coil region" evidence="4">
    <location>
        <begin position="214"/>
        <end position="241"/>
    </location>
</feature>
<dbReference type="EMBL" id="GANP01007402">
    <property type="protein sequence ID" value="JAB77066.1"/>
    <property type="molecule type" value="mRNA"/>
</dbReference>
<dbReference type="SUPFAM" id="SSF57850">
    <property type="entry name" value="RING/U-box"/>
    <property type="match status" value="1"/>
</dbReference>
<dbReference type="PROSITE" id="PS50089">
    <property type="entry name" value="ZF_RING_2"/>
    <property type="match status" value="1"/>
</dbReference>
<dbReference type="PANTHER" id="PTHR10131">
    <property type="entry name" value="TNF RECEPTOR ASSOCIATED FACTOR"/>
    <property type="match status" value="1"/>
</dbReference>
<keyword evidence="1 3" id="KW-0863">Zinc-finger</keyword>
<keyword evidence="4" id="KW-0175">Coiled coil</keyword>
<evidence type="ECO:0000259" key="5">
    <source>
        <dbReference type="PROSITE" id="PS50089"/>
    </source>
</evidence>
<dbReference type="GO" id="GO:0008270">
    <property type="term" value="F:zinc ion binding"/>
    <property type="evidence" value="ECO:0007669"/>
    <property type="project" value="UniProtKB-KW"/>
</dbReference>
<dbReference type="PANTHER" id="PTHR10131:SF138">
    <property type="entry name" value="RE66324P"/>
    <property type="match status" value="1"/>
</dbReference>
<dbReference type="InterPro" id="IPR008974">
    <property type="entry name" value="TRAF-like"/>
</dbReference>
<dbReference type="GO" id="GO:0009898">
    <property type="term" value="C:cytoplasmic side of plasma membrane"/>
    <property type="evidence" value="ECO:0007669"/>
    <property type="project" value="TreeGrafter"/>
</dbReference>
<reference evidence="6" key="1">
    <citation type="journal article" date="2015" name="Sci. Rep.">
        <title>Tissue- and time-dependent transcription in Ixodes ricinus salivary glands and midguts when blood feeding on the vertebrate host.</title>
        <authorList>
            <person name="Kotsyfakis M."/>
            <person name="Schwarz A."/>
            <person name="Erhart J."/>
            <person name="Ribeiro J.M."/>
        </authorList>
    </citation>
    <scope>NUCLEOTIDE SEQUENCE</scope>
    <source>
        <tissue evidence="6">Salivary gland and midgut</tissue>
    </source>
</reference>
<organism evidence="6">
    <name type="scientific">Ixodes ricinus</name>
    <name type="common">Common tick</name>
    <name type="synonym">Acarus ricinus</name>
    <dbReference type="NCBI Taxonomy" id="34613"/>
    <lineage>
        <taxon>Eukaryota</taxon>
        <taxon>Metazoa</taxon>
        <taxon>Ecdysozoa</taxon>
        <taxon>Arthropoda</taxon>
        <taxon>Chelicerata</taxon>
        <taxon>Arachnida</taxon>
        <taxon>Acari</taxon>
        <taxon>Parasitiformes</taxon>
        <taxon>Ixodida</taxon>
        <taxon>Ixodoidea</taxon>
        <taxon>Ixodidae</taxon>
        <taxon>Ixodinae</taxon>
        <taxon>Ixodes</taxon>
    </lineage>
</organism>
<dbReference type="GO" id="GO:0043122">
    <property type="term" value="P:regulation of canonical NF-kappaB signal transduction"/>
    <property type="evidence" value="ECO:0007669"/>
    <property type="project" value="TreeGrafter"/>
</dbReference>
<dbReference type="Gene3D" id="2.60.210.10">
    <property type="entry name" value="Apoptosis, Tumor Necrosis Factor Receptor Associated Protein 2, Chain A"/>
    <property type="match status" value="1"/>
</dbReference>
<evidence type="ECO:0000256" key="3">
    <source>
        <dbReference type="PROSITE-ProRule" id="PRU00175"/>
    </source>
</evidence>
<proteinExistence type="evidence at transcript level"/>
<dbReference type="Gene3D" id="3.30.40.10">
    <property type="entry name" value="Zinc/RING finger domain, C3HC4 (zinc finger)"/>
    <property type="match status" value="1"/>
</dbReference>
<keyword evidence="6" id="KW-0675">Receptor</keyword>
<protein>
    <submittedName>
        <fullName evidence="6">Putative tnf receptor-associated factor 4a</fullName>
    </submittedName>
</protein>
<dbReference type="InterPro" id="IPR013083">
    <property type="entry name" value="Znf_RING/FYVE/PHD"/>
</dbReference>
<dbReference type="InterPro" id="IPR001841">
    <property type="entry name" value="Znf_RING"/>
</dbReference>
<sequence length="427" mass="46602">MTSARMSGFSPALDWRPLLFREPTVAQMACSLCGVLSRRAYRLPCAHTLCSECHEESARGGSTCPLDNMSFGGDAVLRLDIQDGYTGELKVACWNAPSGCNYVGPSASLLEHFQQCAFHVVSCPRCHSSVLRSCIVGHCKDGCSSVSPAEPVVLAEPTTATEHIALPEPTTDLDVAVYSVVENASKKLSKEMGRLYEEFCCLHTSLNQCREDIRITARDSRDQLEARLAFLSEQLAGLSALSAESSAATVDMGNALKAHVSSELRMQCERLTSIAGSTSPEVSTTDGGMEVYWRIADWAALKEKVERDDTVSVESPVQNAFGYRVSHFVTFRKSSLGLHCWMALRIHPGDDDSVLEWPFRKAFATGVVNPADKAKRLFCRNKTCCGIEKPGIRHSTSGGCILSKATDMEMAGVVKDDALYLFFQIES</sequence>
<name>V5IG30_IXORI</name>
<keyword evidence="1 3" id="KW-0479">Metal-binding</keyword>
<evidence type="ECO:0000256" key="2">
    <source>
        <dbReference type="ARBA" id="ARBA00022833"/>
    </source>
</evidence>
<evidence type="ECO:0000256" key="4">
    <source>
        <dbReference type="SAM" id="Coils"/>
    </source>
</evidence>
<dbReference type="AlphaFoldDB" id="V5IG30"/>
<feature type="domain" description="RING-type" evidence="5">
    <location>
        <begin position="30"/>
        <end position="68"/>
    </location>
</feature>